<dbReference type="SUPFAM" id="SSF52540">
    <property type="entry name" value="P-loop containing nucleoside triphosphate hydrolases"/>
    <property type="match status" value="1"/>
</dbReference>
<reference evidence="3 4" key="1">
    <citation type="submission" date="2024-05" db="EMBL/GenBank/DDBJ databases">
        <title>Genome Sequence and Characterization of the New Strain Purple Sulfur Bacterium of Genus Thioalkalicoccus.</title>
        <authorList>
            <person name="Bryantseva I.A."/>
            <person name="Kyndt J.A."/>
            <person name="Imhoff J.F."/>
        </authorList>
    </citation>
    <scope>NUCLEOTIDE SEQUENCE [LARGE SCALE GENOMIC DNA]</scope>
    <source>
        <strain evidence="3 4">Um2</strain>
    </source>
</reference>
<dbReference type="PANTHER" id="PTHR41259:SF1">
    <property type="entry name" value="DOUBLE-STRAND BREAK REPAIR RAD50 ATPASE, PUTATIVE-RELATED"/>
    <property type="match status" value="1"/>
</dbReference>
<sequence length="651" mass="72201">MRIARLDLARYGRFTDLTLDLPGRETDFHLLVGPNEAGKSTLRSAILDLLFGIETRSPYNFRHAYPDMRLGASIENGEGAALDFIRVKARTRTLRTPDDEVLPDTALLPFLGSVERGFFEQMFGLDHQRLVAGGRDILSAANDVGQILFQSAAGIASFGAVREALEEEAACLWAKRRAGDREYYIAADEFAQAQEILKQFTVRTRDWVSARDEVERLQQEAAETRARYEALAQRRSRLERVRRVAPVLTGLREREAALETLGPFRRLAADAARQLDEAERVMALAAQARQLHETRAAELAEAVARINTDTGLLARDRDIEALAAQRHQVRNHPADVAKRQEEARAHWKTLEGLARELGWPAEAEDALAARIPSQVIRSAAGALVRRHDTLVQAVANAKEAQAVKRGEVTELDQALARLPATELPPELVAALDAARALGDVAAQERRLAGQVERAERESTDARAALGPWQADLDRLRRLHLPGNDELNALREDRLRLRTDAEGLTQRIHEERAAIADLDLEITQYQAAHHPVSLADLAAARLARDGLWQEIRSGTASLAEAAAPYEGLVGEADALADRRHDKAQEAATLQSKLDGRERRARQLALYESRAEENSQRQGQWAAAWEARAVALGLPGMTLDQMNSWCTARDKVL</sequence>
<feature type="coiled-coil region" evidence="1">
    <location>
        <begin position="207"/>
        <end position="241"/>
    </location>
</feature>
<keyword evidence="4" id="KW-1185">Reference proteome</keyword>
<proteinExistence type="predicted"/>
<dbReference type="InterPro" id="IPR038734">
    <property type="entry name" value="YhaN_AAA"/>
</dbReference>
<dbReference type="Gene3D" id="3.40.50.300">
    <property type="entry name" value="P-loop containing nucleotide triphosphate hydrolases"/>
    <property type="match status" value="1"/>
</dbReference>
<feature type="domain" description="YhaN AAA" evidence="2">
    <location>
        <begin position="1"/>
        <end position="207"/>
    </location>
</feature>
<feature type="coiled-coil region" evidence="1">
    <location>
        <begin position="486"/>
        <end position="520"/>
    </location>
</feature>
<name>A0ABV4BII9_9GAMM</name>
<gene>
    <name evidence="3" type="ORF">ABC977_16670</name>
</gene>
<dbReference type="RefSeq" id="WP_369668424.1">
    <property type="nucleotide sequence ID" value="NZ_JBDKXB010000038.1"/>
</dbReference>
<organism evidence="3 4">
    <name type="scientific">Thioalkalicoccus limnaeus</name>
    <dbReference type="NCBI Taxonomy" id="120681"/>
    <lineage>
        <taxon>Bacteria</taxon>
        <taxon>Pseudomonadati</taxon>
        <taxon>Pseudomonadota</taxon>
        <taxon>Gammaproteobacteria</taxon>
        <taxon>Chromatiales</taxon>
        <taxon>Chromatiaceae</taxon>
        <taxon>Thioalkalicoccus</taxon>
    </lineage>
</organism>
<evidence type="ECO:0000313" key="3">
    <source>
        <dbReference type="EMBL" id="MEY6434040.1"/>
    </source>
</evidence>
<keyword evidence="1" id="KW-0175">Coiled coil</keyword>
<dbReference type="PANTHER" id="PTHR41259">
    <property type="entry name" value="DOUBLE-STRAND BREAK REPAIR RAD50 ATPASE, PUTATIVE-RELATED"/>
    <property type="match status" value="1"/>
</dbReference>
<protein>
    <submittedName>
        <fullName evidence="3">AAA family ATPase</fullName>
    </submittedName>
</protein>
<comment type="caution">
    <text evidence="3">The sequence shown here is derived from an EMBL/GenBank/DDBJ whole genome shotgun (WGS) entry which is preliminary data.</text>
</comment>
<dbReference type="EMBL" id="JBDKXB010000038">
    <property type="protein sequence ID" value="MEY6434040.1"/>
    <property type="molecule type" value="Genomic_DNA"/>
</dbReference>
<dbReference type="Proteomes" id="UP001564408">
    <property type="component" value="Unassembled WGS sequence"/>
</dbReference>
<evidence type="ECO:0000259" key="2">
    <source>
        <dbReference type="Pfam" id="PF13514"/>
    </source>
</evidence>
<accession>A0ABV4BII9</accession>
<evidence type="ECO:0000313" key="4">
    <source>
        <dbReference type="Proteomes" id="UP001564408"/>
    </source>
</evidence>
<feature type="non-terminal residue" evidence="3">
    <location>
        <position position="651"/>
    </location>
</feature>
<evidence type="ECO:0000256" key="1">
    <source>
        <dbReference type="SAM" id="Coils"/>
    </source>
</evidence>
<dbReference type="Pfam" id="PF13514">
    <property type="entry name" value="AAA_27"/>
    <property type="match status" value="1"/>
</dbReference>
<dbReference type="InterPro" id="IPR027417">
    <property type="entry name" value="P-loop_NTPase"/>
</dbReference>